<reference evidence="2" key="1">
    <citation type="journal article" date="2019" name="Int. J. Syst. Evol. Microbiol.">
        <title>The Global Catalogue of Microorganisms (GCM) 10K type strain sequencing project: providing services to taxonomists for standard genome sequencing and annotation.</title>
        <authorList>
            <consortium name="The Broad Institute Genomics Platform"/>
            <consortium name="The Broad Institute Genome Sequencing Center for Infectious Disease"/>
            <person name="Wu L."/>
            <person name="Ma J."/>
        </authorList>
    </citation>
    <scope>NUCLEOTIDE SEQUENCE [LARGE SCALE GENOMIC DNA]</scope>
    <source>
        <strain evidence="2">CGMCC 1.12237</strain>
    </source>
</reference>
<protein>
    <submittedName>
        <fullName evidence="1">Nuclease-related domain-containing protein</fullName>
    </submittedName>
</protein>
<dbReference type="EMBL" id="JBHSMC010000005">
    <property type="protein sequence ID" value="MFC5464475.1"/>
    <property type="molecule type" value="Genomic_DNA"/>
</dbReference>
<evidence type="ECO:0000313" key="2">
    <source>
        <dbReference type="Proteomes" id="UP001596147"/>
    </source>
</evidence>
<organism evidence="1 2">
    <name type="scientific">Lederbergia graminis</name>
    <dbReference type="NCBI Taxonomy" id="735518"/>
    <lineage>
        <taxon>Bacteria</taxon>
        <taxon>Bacillati</taxon>
        <taxon>Bacillota</taxon>
        <taxon>Bacilli</taxon>
        <taxon>Bacillales</taxon>
        <taxon>Bacillaceae</taxon>
        <taxon>Lederbergia</taxon>
    </lineage>
</organism>
<dbReference type="Proteomes" id="UP001596147">
    <property type="component" value="Unassembled WGS sequence"/>
</dbReference>
<gene>
    <name evidence="1" type="ORF">ACFPM4_06825</name>
</gene>
<name>A0ABW0LFF5_9BACI</name>
<evidence type="ECO:0000313" key="1">
    <source>
        <dbReference type="EMBL" id="MFC5464475.1"/>
    </source>
</evidence>
<comment type="caution">
    <text evidence="1">The sequence shown here is derived from an EMBL/GenBank/DDBJ whole genome shotgun (WGS) entry which is preliminary data.</text>
</comment>
<proteinExistence type="predicted"/>
<keyword evidence="2" id="KW-1185">Reference proteome</keyword>
<accession>A0ABW0LFF5</accession>
<sequence length="309" mass="36823">MAQLIKLQDYISRYEMDISRYPAQFVRLKKQHWESLVKEWESPTVYHQADDTNEEKQKGGILFRLFRKKEKDEEVVVVEENDETIQLNSLHEIATKAELKQKFLDNLLKFQLNWASSTIAEKSFIDSQYYEDKKIRYFLQRFPDSFFVLYEPVFLLKKAPVELEVLLITPTEIWCLAFVEEEENDSFIGSKEHFWLVKSNNREEFKVLNPVMSAKRMEKIVTQLFKIGTVDLPIRKAIVSRNGYIDYPDAPDDLEILDKRSYDQWFQRMRSSTTPIKMMQLRAAKTLLDQCHTISFTRPDWNQESNVEY</sequence>